<organism evidence="2 3">
    <name type="scientific">Mycolicibacterium hodleri</name>
    <dbReference type="NCBI Taxonomy" id="49897"/>
    <lineage>
        <taxon>Bacteria</taxon>
        <taxon>Bacillati</taxon>
        <taxon>Actinomycetota</taxon>
        <taxon>Actinomycetes</taxon>
        <taxon>Mycobacteriales</taxon>
        <taxon>Mycobacteriaceae</taxon>
        <taxon>Mycolicibacterium</taxon>
    </lineage>
</organism>
<feature type="domain" description="N-acetyltransferase" evidence="1">
    <location>
        <begin position="137"/>
        <end position="277"/>
    </location>
</feature>
<dbReference type="Pfam" id="PF00583">
    <property type="entry name" value="Acetyltransf_1"/>
    <property type="match status" value="1"/>
</dbReference>
<dbReference type="SUPFAM" id="SSF55729">
    <property type="entry name" value="Acyl-CoA N-acyltransferases (Nat)"/>
    <property type="match status" value="1"/>
</dbReference>
<protein>
    <submittedName>
        <fullName evidence="2">GNAT family N-acetyltransferase</fullName>
    </submittedName>
</protein>
<keyword evidence="2" id="KW-0808">Transferase</keyword>
<proteinExistence type="predicted"/>
<dbReference type="Gene3D" id="3.40.630.30">
    <property type="match status" value="1"/>
</dbReference>
<dbReference type="InterPro" id="IPR000182">
    <property type="entry name" value="GNAT_dom"/>
</dbReference>
<dbReference type="Proteomes" id="UP000320095">
    <property type="component" value="Unassembled WGS sequence"/>
</dbReference>
<name>A0A502EGC1_9MYCO</name>
<dbReference type="PROSITE" id="PS51186">
    <property type="entry name" value="GNAT"/>
    <property type="match status" value="1"/>
</dbReference>
<dbReference type="EMBL" id="RCZG01000001">
    <property type="protein sequence ID" value="TPG36775.1"/>
    <property type="molecule type" value="Genomic_DNA"/>
</dbReference>
<dbReference type="AlphaFoldDB" id="A0A502EGC1"/>
<evidence type="ECO:0000259" key="1">
    <source>
        <dbReference type="PROSITE" id="PS51186"/>
    </source>
</evidence>
<keyword evidence="3" id="KW-1185">Reference proteome</keyword>
<dbReference type="OrthoDB" id="3174529at2"/>
<dbReference type="RefSeq" id="WP_140687628.1">
    <property type="nucleotide sequence ID" value="NZ_RCZG01000001.1"/>
</dbReference>
<reference evidence="2 3" key="1">
    <citation type="journal article" date="2019" name="Environ. Microbiol.">
        <title>Species interactions and distinct microbial communities in high Arctic permafrost affected cryosols are associated with the CH4 and CO2 gas fluxes.</title>
        <authorList>
            <person name="Altshuler I."/>
            <person name="Hamel J."/>
            <person name="Turney S."/>
            <person name="Magnuson E."/>
            <person name="Levesque R."/>
            <person name="Greer C."/>
            <person name="Whyte L.G."/>
        </authorList>
    </citation>
    <scope>NUCLEOTIDE SEQUENCE [LARGE SCALE GENOMIC DNA]</scope>
    <source>
        <strain evidence="2 3">S5.20</strain>
    </source>
</reference>
<comment type="caution">
    <text evidence="2">The sequence shown here is derived from an EMBL/GenBank/DDBJ whole genome shotgun (WGS) entry which is preliminary data.</text>
</comment>
<gene>
    <name evidence="2" type="ORF">EAH80_02270</name>
</gene>
<sequence length="277" mass="29506">MNVHLYASPDGFGAVARWVYRRDPVLFTTELTTLRTSTWPAGHLLLAASDCDGVVGAALQMRDEVLLVSGLPPTLAKEVVSAVAPIRADLPGVRGTPATAEAVSQAWTEATGLGASTSFAETLYRLEDLIAPEGVVGEPRRAGDEDAELLIGWLDAFFVEAFDSESNLQASRGLLSNIAGAGGHIVLWTVDDVPVAMARVHGCLLGMSRIGPVYTPPENRGHGYGAAVTAEAVRHAQRDGARDVVLFADKANPVSNRIYRRLGFRPVAENVQYAFTA</sequence>
<dbReference type="GO" id="GO:0016747">
    <property type="term" value="F:acyltransferase activity, transferring groups other than amino-acyl groups"/>
    <property type="evidence" value="ECO:0007669"/>
    <property type="project" value="InterPro"/>
</dbReference>
<evidence type="ECO:0000313" key="3">
    <source>
        <dbReference type="Proteomes" id="UP000320095"/>
    </source>
</evidence>
<dbReference type="InterPro" id="IPR016181">
    <property type="entry name" value="Acyl_CoA_acyltransferase"/>
</dbReference>
<dbReference type="CDD" id="cd04301">
    <property type="entry name" value="NAT_SF"/>
    <property type="match status" value="1"/>
</dbReference>
<accession>A0A502EGC1</accession>
<evidence type="ECO:0000313" key="2">
    <source>
        <dbReference type="EMBL" id="TPG36775.1"/>
    </source>
</evidence>